<feature type="transmembrane region" description="Helical" evidence="8">
    <location>
        <begin position="364"/>
        <end position="390"/>
    </location>
</feature>
<dbReference type="AlphaFoldDB" id="A0A9P8Q3A7"/>
<evidence type="ECO:0008006" key="11">
    <source>
        <dbReference type="Google" id="ProtNLM"/>
    </source>
</evidence>
<dbReference type="GO" id="GO:0005783">
    <property type="term" value="C:endoplasmic reticulum"/>
    <property type="evidence" value="ECO:0007669"/>
    <property type="project" value="TreeGrafter"/>
</dbReference>
<evidence type="ECO:0000256" key="1">
    <source>
        <dbReference type="ARBA" id="ARBA00004370"/>
    </source>
</evidence>
<evidence type="ECO:0000256" key="8">
    <source>
        <dbReference type="SAM" id="Phobius"/>
    </source>
</evidence>
<accession>A0A9P8Q3A7</accession>
<dbReference type="PANTHER" id="PTHR10926">
    <property type="entry name" value="CELL CYCLE CONTROL PROTEIN 50"/>
    <property type="match status" value="1"/>
</dbReference>
<evidence type="ECO:0000313" key="9">
    <source>
        <dbReference type="EMBL" id="KAH3683228.1"/>
    </source>
</evidence>
<dbReference type="InterPro" id="IPR005045">
    <property type="entry name" value="CDC50/LEM3_fam"/>
</dbReference>
<dbReference type="PANTHER" id="PTHR10926:SF20">
    <property type="entry name" value="PHOSPHOLIPID-TRANSPORTING ATPASE ACCESSORY SUBUNIT LEM3"/>
    <property type="match status" value="1"/>
</dbReference>
<name>A0A9P8Q3A7_WICPI</name>
<gene>
    <name evidence="9" type="ORF">WICPIJ_005804</name>
</gene>
<evidence type="ECO:0000256" key="6">
    <source>
        <dbReference type="PIRNR" id="PIRNR015840"/>
    </source>
</evidence>
<comment type="caution">
    <text evidence="9">The sequence shown here is derived from an EMBL/GenBank/DDBJ whole genome shotgun (WGS) entry which is preliminary data.</text>
</comment>
<evidence type="ECO:0000313" key="10">
    <source>
        <dbReference type="Proteomes" id="UP000774326"/>
    </source>
</evidence>
<proteinExistence type="inferred from homology"/>
<reference evidence="9" key="1">
    <citation type="journal article" date="2021" name="Open Biol.">
        <title>Shared evolutionary footprints suggest mitochondrial oxidative damage underlies multiple complex I losses in fungi.</title>
        <authorList>
            <person name="Schikora-Tamarit M.A."/>
            <person name="Marcet-Houben M."/>
            <person name="Nosek J."/>
            <person name="Gabaldon T."/>
        </authorList>
    </citation>
    <scope>NUCLEOTIDE SEQUENCE</scope>
    <source>
        <strain evidence="9">CBS2887</strain>
    </source>
</reference>
<feature type="region of interest" description="Disordered" evidence="7">
    <location>
        <begin position="1"/>
        <end position="52"/>
    </location>
</feature>
<keyword evidence="10" id="KW-1185">Reference proteome</keyword>
<keyword evidence="3 8" id="KW-0812">Transmembrane</keyword>
<sequence>MALLKRNIFSKNPEAPNSGENYNNNESEDDSFSEDETPKSKEKNKRPKENSFTQQKLRAFHPIITPKYIIIIFFTLAVFLLGLGGGMIYASYNVQDLIIDYTKCNDTSIEYYSDVPLENVEYHFKSDATISPKWKYALNSSESDPTEQGICKLQFQIPNDIGSPVFLFYQIENFYANHRRYVKSYSEDQLNGKAASLSDIKDTVGQNCQPLSENEDGVRIYPCGLIANSLFNDTFSSLSAVNDTTEDYQMTNKGIAWSTNKNRMQKTKYSASEVVPPPNWIKMFPDGYNDDNMPDISTWSEFQNWMQTSALPKFSKLALRNDNDVLKAGTYEVEVGLHWPVQEFNGKKSLYISTRSVIGGRNPFLGIIWVVAGGLCLIISLVFVVFNLFAPRKVGDISKLSWNQNKSD</sequence>
<keyword evidence="4 8" id="KW-1133">Transmembrane helix</keyword>
<protein>
    <recommendedName>
        <fullName evidence="11">Alkylphosphocholine resistance protein LEM3</fullName>
    </recommendedName>
</protein>
<dbReference type="Pfam" id="PF03381">
    <property type="entry name" value="CDC50"/>
    <property type="match status" value="1"/>
</dbReference>
<organism evidence="9 10">
    <name type="scientific">Wickerhamomyces pijperi</name>
    <name type="common">Yeast</name>
    <name type="synonym">Pichia pijperi</name>
    <dbReference type="NCBI Taxonomy" id="599730"/>
    <lineage>
        <taxon>Eukaryota</taxon>
        <taxon>Fungi</taxon>
        <taxon>Dikarya</taxon>
        <taxon>Ascomycota</taxon>
        <taxon>Saccharomycotina</taxon>
        <taxon>Saccharomycetes</taxon>
        <taxon>Phaffomycetales</taxon>
        <taxon>Wickerhamomycetaceae</taxon>
        <taxon>Wickerhamomyces</taxon>
    </lineage>
</organism>
<dbReference type="EMBL" id="JAEUBG010003201">
    <property type="protein sequence ID" value="KAH3683228.1"/>
    <property type="molecule type" value="Genomic_DNA"/>
</dbReference>
<feature type="transmembrane region" description="Helical" evidence="8">
    <location>
        <begin position="68"/>
        <end position="92"/>
    </location>
</feature>
<evidence type="ECO:0000256" key="3">
    <source>
        <dbReference type="ARBA" id="ARBA00022692"/>
    </source>
</evidence>
<dbReference type="Proteomes" id="UP000774326">
    <property type="component" value="Unassembled WGS sequence"/>
</dbReference>
<dbReference type="GO" id="GO:0005886">
    <property type="term" value="C:plasma membrane"/>
    <property type="evidence" value="ECO:0007669"/>
    <property type="project" value="TreeGrafter"/>
</dbReference>
<feature type="compositionally biased region" description="Acidic residues" evidence="7">
    <location>
        <begin position="26"/>
        <end position="35"/>
    </location>
</feature>
<evidence type="ECO:0000256" key="4">
    <source>
        <dbReference type="ARBA" id="ARBA00022989"/>
    </source>
</evidence>
<comment type="subcellular location">
    <subcellularLocation>
        <location evidence="1">Membrane</location>
    </subcellularLocation>
</comment>
<dbReference type="PIRSF" id="PIRSF015840">
    <property type="entry name" value="DUF284_TM_euk"/>
    <property type="match status" value="1"/>
</dbReference>
<reference evidence="9" key="2">
    <citation type="submission" date="2021-01" db="EMBL/GenBank/DDBJ databases">
        <authorList>
            <person name="Schikora-Tamarit M.A."/>
        </authorList>
    </citation>
    <scope>NUCLEOTIDE SEQUENCE</scope>
    <source>
        <strain evidence="9">CBS2887</strain>
    </source>
</reference>
<dbReference type="OrthoDB" id="340608at2759"/>
<evidence type="ECO:0000256" key="5">
    <source>
        <dbReference type="ARBA" id="ARBA00023136"/>
    </source>
</evidence>
<comment type="similarity">
    <text evidence="2 6">Belongs to the CDC50/LEM3 family.</text>
</comment>
<keyword evidence="5 6" id="KW-0472">Membrane</keyword>
<evidence type="ECO:0000256" key="7">
    <source>
        <dbReference type="SAM" id="MobiDB-lite"/>
    </source>
</evidence>
<dbReference type="GO" id="GO:0005794">
    <property type="term" value="C:Golgi apparatus"/>
    <property type="evidence" value="ECO:0007669"/>
    <property type="project" value="TreeGrafter"/>
</dbReference>
<dbReference type="GO" id="GO:0045332">
    <property type="term" value="P:phospholipid translocation"/>
    <property type="evidence" value="ECO:0007669"/>
    <property type="project" value="UniProtKB-UniRule"/>
</dbReference>
<evidence type="ECO:0000256" key="2">
    <source>
        <dbReference type="ARBA" id="ARBA00009457"/>
    </source>
</evidence>